<dbReference type="Pfam" id="PF10406">
    <property type="entry name" value="TAF8_C"/>
    <property type="match status" value="1"/>
</dbReference>
<dbReference type="InterPro" id="IPR019473">
    <property type="entry name" value="TFIID_su8_C"/>
</dbReference>
<evidence type="ECO:0000256" key="6">
    <source>
        <dbReference type="ARBA" id="ARBA00023242"/>
    </source>
</evidence>
<dbReference type="VEuPathDB" id="FungiDB:BD410DRAFT_779676"/>
<evidence type="ECO:0000256" key="2">
    <source>
        <dbReference type="ARBA" id="ARBA00008767"/>
    </source>
</evidence>
<protein>
    <recommendedName>
        <fullName evidence="3">Transcription initiation factor TFIID subunit 8</fullName>
    </recommendedName>
</protein>
<feature type="domain" description="Bromodomain associated" evidence="8">
    <location>
        <begin position="64"/>
        <end position="136"/>
    </location>
</feature>
<sequence>MSQARPPYNPNTYTSYQADFSSFAAQFPSTLLPYQQLPISQSHYDHGPPVPTKPDASFVNPTVASTAVRHLVSSQLEKKGFQSAEPAALHRIELELVTFVEQLYRRAKEYAELSSRSNPSAMDTLAACEEYKIQVSDLHRESRHGRSRKRKRGAAHAPDLVPPSPRSPSPEFLPSDDEGAPLVIPQTLRTLPSHLPPLPPKHTYLRTPAPLPKKQALPSLEKKLENAALVQTSLRNLLLSTEDREGQEDGELLGGVVNWEITRQPRKKWKIRG</sequence>
<evidence type="ECO:0000256" key="1">
    <source>
        <dbReference type="ARBA" id="ARBA00004123"/>
    </source>
</evidence>
<dbReference type="PANTHER" id="PTHR46469:SF1">
    <property type="entry name" value="TRANSCRIPTION INITIATION FACTOR TFIID SUBUNIT 8"/>
    <property type="match status" value="1"/>
</dbReference>
<keyword evidence="6" id="KW-0539">Nucleus</keyword>
<dbReference type="CDD" id="cd00076">
    <property type="entry name" value="HFD_SF"/>
    <property type="match status" value="1"/>
</dbReference>
<dbReference type="InterPro" id="IPR009072">
    <property type="entry name" value="Histone-fold"/>
</dbReference>
<feature type="domain" description="Transcription factor TFIID subunit 8 C-terminal" evidence="9">
    <location>
        <begin position="191"/>
        <end position="237"/>
    </location>
</feature>
<evidence type="ECO:0000256" key="5">
    <source>
        <dbReference type="ARBA" id="ARBA00023163"/>
    </source>
</evidence>
<keyword evidence="11" id="KW-1185">Reference proteome</keyword>
<dbReference type="InterPro" id="IPR037818">
    <property type="entry name" value="TAF8"/>
</dbReference>
<evidence type="ECO:0000313" key="11">
    <source>
        <dbReference type="Proteomes" id="UP000294933"/>
    </source>
</evidence>
<dbReference type="Pfam" id="PF07524">
    <property type="entry name" value="Bromo_TP"/>
    <property type="match status" value="1"/>
</dbReference>
<feature type="compositionally biased region" description="Basic residues" evidence="7">
    <location>
        <begin position="141"/>
        <end position="154"/>
    </location>
</feature>
<dbReference type="STRING" id="50990.A0A4R5XG36"/>
<feature type="region of interest" description="Disordered" evidence="7">
    <location>
        <begin position="137"/>
        <end position="180"/>
    </location>
</feature>
<dbReference type="Gene3D" id="1.10.20.10">
    <property type="entry name" value="Histone, subunit A"/>
    <property type="match status" value="1"/>
</dbReference>
<evidence type="ECO:0000256" key="4">
    <source>
        <dbReference type="ARBA" id="ARBA00023015"/>
    </source>
</evidence>
<name>A0A4R5XG36_9AGAM</name>
<evidence type="ECO:0000313" key="10">
    <source>
        <dbReference type="EMBL" id="TDL29306.1"/>
    </source>
</evidence>
<dbReference type="InterPro" id="IPR006565">
    <property type="entry name" value="BTP"/>
</dbReference>
<dbReference type="PANTHER" id="PTHR46469">
    <property type="entry name" value="TRANSCRIPTION INITIATION FACTOR TFIID SUBUNIT 8"/>
    <property type="match status" value="1"/>
</dbReference>
<dbReference type="OrthoDB" id="2193813at2759"/>
<comment type="similarity">
    <text evidence="2">Belongs to the TAF8 family.</text>
</comment>
<evidence type="ECO:0000256" key="7">
    <source>
        <dbReference type="SAM" id="MobiDB-lite"/>
    </source>
</evidence>
<dbReference type="Proteomes" id="UP000294933">
    <property type="component" value="Unassembled WGS sequence"/>
</dbReference>
<evidence type="ECO:0000256" key="3">
    <source>
        <dbReference type="ARBA" id="ARBA00017307"/>
    </source>
</evidence>
<dbReference type="GO" id="GO:0005669">
    <property type="term" value="C:transcription factor TFIID complex"/>
    <property type="evidence" value="ECO:0007669"/>
    <property type="project" value="InterPro"/>
</dbReference>
<evidence type="ECO:0000259" key="8">
    <source>
        <dbReference type="Pfam" id="PF07524"/>
    </source>
</evidence>
<keyword evidence="4" id="KW-0805">Transcription regulation</keyword>
<evidence type="ECO:0000259" key="9">
    <source>
        <dbReference type="Pfam" id="PF10406"/>
    </source>
</evidence>
<reference evidence="10 11" key="1">
    <citation type="submission" date="2018-06" db="EMBL/GenBank/DDBJ databases">
        <title>A transcriptomic atlas of mushroom development highlights an independent origin of complex multicellularity.</title>
        <authorList>
            <consortium name="DOE Joint Genome Institute"/>
            <person name="Krizsan K."/>
            <person name="Almasi E."/>
            <person name="Merenyi Z."/>
            <person name="Sahu N."/>
            <person name="Viragh M."/>
            <person name="Koszo T."/>
            <person name="Mondo S."/>
            <person name="Kiss B."/>
            <person name="Balint B."/>
            <person name="Kues U."/>
            <person name="Barry K."/>
            <person name="Hegedus J.C."/>
            <person name="Henrissat B."/>
            <person name="Johnson J."/>
            <person name="Lipzen A."/>
            <person name="Ohm R."/>
            <person name="Nagy I."/>
            <person name="Pangilinan J."/>
            <person name="Yan J."/>
            <person name="Xiong Y."/>
            <person name="Grigoriev I.V."/>
            <person name="Hibbett D.S."/>
            <person name="Nagy L.G."/>
        </authorList>
    </citation>
    <scope>NUCLEOTIDE SEQUENCE [LARGE SCALE GENOMIC DNA]</scope>
    <source>
        <strain evidence="10 11">SZMC22713</strain>
    </source>
</reference>
<dbReference type="AlphaFoldDB" id="A0A4R5XG36"/>
<proteinExistence type="inferred from homology"/>
<dbReference type="GO" id="GO:0046982">
    <property type="term" value="F:protein heterodimerization activity"/>
    <property type="evidence" value="ECO:0007669"/>
    <property type="project" value="InterPro"/>
</dbReference>
<dbReference type="EMBL" id="ML170156">
    <property type="protein sequence ID" value="TDL29306.1"/>
    <property type="molecule type" value="Genomic_DNA"/>
</dbReference>
<organism evidence="10 11">
    <name type="scientific">Rickenella mellea</name>
    <dbReference type="NCBI Taxonomy" id="50990"/>
    <lineage>
        <taxon>Eukaryota</taxon>
        <taxon>Fungi</taxon>
        <taxon>Dikarya</taxon>
        <taxon>Basidiomycota</taxon>
        <taxon>Agaricomycotina</taxon>
        <taxon>Agaricomycetes</taxon>
        <taxon>Hymenochaetales</taxon>
        <taxon>Rickenellaceae</taxon>
        <taxon>Rickenella</taxon>
    </lineage>
</organism>
<gene>
    <name evidence="10" type="ORF">BD410DRAFT_779676</name>
</gene>
<keyword evidence="5" id="KW-0804">Transcription</keyword>
<comment type="subcellular location">
    <subcellularLocation>
        <location evidence="1">Nucleus</location>
    </subcellularLocation>
</comment>
<accession>A0A4R5XG36</accession>
<dbReference type="GO" id="GO:0006367">
    <property type="term" value="P:transcription initiation at RNA polymerase II promoter"/>
    <property type="evidence" value="ECO:0007669"/>
    <property type="project" value="TreeGrafter"/>
</dbReference>